<organism evidence="20 21">
    <name type="scientific">Gekko japonicus</name>
    <name type="common">Schlegel's Japanese gecko</name>
    <dbReference type="NCBI Taxonomy" id="146911"/>
    <lineage>
        <taxon>Eukaryota</taxon>
        <taxon>Metazoa</taxon>
        <taxon>Chordata</taxon>
        <taxon>Craniata</taxon>
        <taxon>Vertebrata</taxon>
        <taxon>Euteleostomi</taxon>
        <taxon>Lepidosauria</taxon>
        <taxon>Squamata</taxon>
        <taxon>Bifurcata</taxon>
        <taxon>Gekkota</taxon>
        <taxon>Gekkonidae</taxon>
        <taxon>Gekkoninae</taxon>
        <taxon>Gekko</taxon>
    </lineage>
</organism>
<accession>A0ABM1L786</accession>
<feature type="transmembrane region" description="Helical" evidence="17">
    <location>
        <begin position="112"/>
        <end position="133"/>
    </location>
</feature>
<keyword evidence="4 16" id="KW-0812">Transmembrane</keyword>
<keyword evidence="6 18" id="KW-0732">Signal</keyword>
<feature type="domain" description="G-protein coupled receptors family 1 profile" evidence="19">
    <location>
        <begin position="123"/>
        <end position="376"/>
    </location>
</feature>
<keyword evidence="14 16" id="KW-0807">Transducer</keyword>
<keyword evidence="8 16" id="KW-0297">G-protein coupled receptor</keyword>
<dbReference type="Pfam" id="PF00001">
    <property type="entry name" value="7tm_1"/>
    <property type="match status" value="1"/>
</dbReference>
<keyword evidence="11" id="KW-1015">Disulfide bond</keyword>
<dbReference type="PROSITE" id="PS50262">
    <property type="entry name" value="G_PROTEIN_RECEP_F1_2"/>
    <property type="match status" value="1"/>
</dbReference>
<dbReference type="PRINTS" id="PR00908">
    <property type="entry name" value="THROMBINR"/>
</dbReference>
<feature type="transmembrane region" description="Helical" evidence="17">
    <location>
        <begin position="355"/>
        <end position="379"/>
    </location>
</feature>
<dbReference type="SUPFAM" id="SSF81321">
    <property type="entry name" value="Family A G protein-coupled receptor-like"/>
    <property type="match status" value="1"/>
</dbReference>
<sequence>MGLPAVLLLLGCYSAALVSLLLSLPSAQSGLLPKNDSLQPKTFVYSSSDETVENFSWDYTDSEAENELDVGSGSINQSRIIGAIRKQLPKHISRAAEEYLTSPWLTLFVPSVYTLVVALSLPLNIMAILMFLIKMKIRKPAIVYMLNLASADVLFVSVLPFKISYHFSGNNWVFGPEMCRFVTAAFYCNMYCSILLMTAISIDRFLAVVYPMQALSWRTLGRASMVCFTIWVVAIAGVIPLLITEQTKRIHHLNITTCHDVLDELDLKGYYLIFFTVFSSLFFLVPFIISSVCYVCIIQCLSSSDIVAKKSKKTRALLLSVAVFSIFIICFGPTNVLLLIHYIHFSYNEFLENIYFAYLLCVCISSISCCIDPLIYYYASSECQRQLSSLLCGKKSSEPCSSSISGQSMIRTNRRDTCTSTLGNSVYRKLLT</sequence>
<evidence type="ECO:0000256" key="16">
    <source>
        <dbReference type="RuleBase" id="RU000688"/>
    </source>
</evidence>
<evidence type="ECO:0000256" key="5">
    <source>
        <dbReference type="ARBA" id="ARBA00022696"/>
    </source>
</evidence>
<keyword evidence="10 17" id="KW-0472">Membrane</keyword>
<evidence type="ECO:0000259" key="19">
    <source>
        <dbReference type="PROSITE" id="PS50262"/>
    </source>
</evidence>
<dbReference type="InterPro" id="IPR000935">
    <property type="entry name" value="Thrmbn_rcpt"/>
</dbReference>
<keyword evidence="20" id="KW-1185">Reference proteome</keyword>
<proteinExistence type="inferred from homology"/>
<dbReference type="PROSITE" id="PS00237">
    <property type="entry name" value="G_PROTEIN_RECEP_F1_1"/>
    <property type="match status" value="1"/>
</dbReference>
<evidence type="ECO:0000256" key="17">
    <source>
        <dbReference type="SAM" id="Phobius"/>
    </source>
</evidence>
<evidence type="ECO:0000256" key="9">
    <source>
        <dbReference type="ARBA" id="ARBA00023084"/>
    </source>
</evidence>
<dbReference type="CDD" id="cd15369">
    <property type="entry name" value="7tmA_PAR1"/>
    <property type="match status" value="1"/>
</dbReference>
<protein>
    <recommendedName>
        <fullName evidence="2">Proteinase-activated receptor 1</fullName>
    </recommendedName>
    <alternativeName>
        <fullName evidence="15">Thrombin receptor</fullName>
    </alternativeName>
</protein>
<evidence type="ECO:0000256" key="12">
    <source>
        <dbReference type="ARBA" id="ARBA00023170"/>
    </source>
</evidence>
<evidence type="ECO:0000256" key="18">
    <source>
        <dbReference type="SAM" id="SignalP"/>
    </source>
</evidence>
<reference evidence="21" key="1">
    <citation type="submission" date="2025-08" db="UniProtKB">
        <authorList>
            <consortium name="RefSeq"/>
        </authorList>
    </citation>
    <scope>IDENTIFICATION</scope>
</reference>
<evidence type="ECO:0000256" key="10">
    <source>
        <dbReference type="ARBA" id="ARBA00023136"/>
    </source>
</evidence>
<keyword evidence="9" id="KW-0094">Blood coagulation</keyword>
<name>A0ABM1L786_GEKJA</name>
<evidence type="ECO:0000256" key="7">
    <source>
        <dbReference type="ARBA" id="ARBA00022989"/>
    </source>
</evidence>
<feature type="transmembrane region" description="Helical" evidence="17">
    <location>
        <begin position="142"/>
        <end position="161"/>
    </location>
</feature>
<dbReference type="InterPro" id="IPR017452">
    <property type="entry name" value="GPCR_Rhodpsn_7TM"/>
</dbReference>
<dbReference type="PRINTS" id="PR01428">
    <property type="entry name" value="PROTEASEAR"/>
</dbReference>
<dbReference type="RefSeq" id="XP_015281823.1">
    <property type="nucleotide sequence ID" value="XM_015426337.1"/>
</dbReference>
<dbReference type="PRINTS" id="PR00237">
    <property type="entry name" value="GPCRRHODOPSN"/>
</dbReference>
<evidence type="ECO:0000256" key="11">
    <source>
        <dbReference type="ARBA" id="ARBA00023157"/>
    </source>
</evidence>
<feature type="transmembrane region" description="Helical" evidence="17">
    <location>
        <begin position="223"/>
        <end position="243"/>
    </location>
</feature>
<feature type="transmembrane region" description="Helical" evidence="17">
    <location>
        <begin position="181"/>
        <end position="202"/>
    </location>
</feature>
<evidence type="ECO:0000313" key="21">
    <source>
        <dbReference type="RefSeq" id="XP_015281823.1"/>
    </source>
</evidence>
<dbReference type="PANTHER" id="PTHR24232:SF20">
    <property type="entry name" value="PROTEINASE-ACTIVATED RECEPTOR 1"/>
    <property type="match status" value="1"/>
</dbReference>
<keyword evidence="5" id="KW-0356">Hemostasis</keyword>
<evidence type="ECO:0000256" key="6">
    <source>
        <dbReference type="ARBA" id="ARBA00022729"/>
    </source>
</evidence>
<evidence type="ECO:0000256" key="3">
    <source>
        <dbReference type="ARBA" id="ARBA00022475"/>
    </source>
</evidence>
<keyword evidence="3" id="KW-1003">Cell membrane</keyword>
<feature type="transmembrane region" description="Helical" evidence="17">
    <location>
        <begin position="317"/>
        <end position="343"/>
    </location>
</feature>
<evidence type="ECO:0000256" key="13">
    <source>
        <dbReference type="ARBA" id="ARBA00023180"/>
    </source>
</evidence>
<dbReference type="Gene3D" id="1.20.1070.10">
    <property type="entry name" value="Rhodopsin 7-helix transmembrane proteins"/>
    <property type="match status" value="1"/>
</dbReference>
<comment type="subcellular location">
    <subcellularLocation>
        <location evidence="1">Cell membrane</location>
        <topology evidence="1">Multi-pass membrane protein</topology>
    </subcellularLocation>
</comment>
<evidence type="ECO:0000256" key="1">
    <source>
        <dbReference type="ARBA" id="ARBA00004651"/>
    </source>
</evidence>
<keyword evidence="13" id="KW-0325">Glycoprotein</keyword>
<evidence type="ECO:0000256" key="15">
    <source>
        <dbReference type="ARBA" id="ARBA00031780"/>
    </source>
</evidence>
<evidence type="ECO:0000256" key="4">
    <source>
        <dbReference type="ARBA" id="ARBA00022692"/>
    </source>
</evidence>
<comment type="similarity">
    <text evidence="16">Belongs to the G-protein coupled receptor 1 family.</text>
</comment>
<feature type="chain" id="PRO_5047432852" description="Proteinase-activated receptor 1" evidence="18">
    <location>
        <begin position="24"/>
        <end position="432"/>
    </location>
</feature>
<dbReference type="PANTHER" id="PTHR24232">
    <property type="entry name" value="G-PROTEIN COUPLED RECEPTOR"/>
    <property type="match status" value="1"/>
</dbReference>
<evidence type="ECO:0000256" key="8">
    <source>
        <dbReference type="ARBA" id="ARBA00023040"/>
    </source>
</evidence>
<dbReference type="InterPro" id="IPR000276">
    <property type="entry name" value="GPCR_Rhodpsn"/>
</dbReference>
<feature type="transmembrane region" description="Helical" evidence="17">
    <location>
        <begin position="270"/>
        <end position="297"/>
    </location>
</feature>
<dbReference type="GeneID" id="107123150"/>
<gene>
    <name evidence="21" type="primary">LOC107123150</name>
</gene>
<dbReference type="Proteomes" id="UP000694871">
    <property type="component" value="Unplaced"/>
</dbReference>
<keyword evidence="12 16" id="KW-0675">Receptor</keyword>
<evidence type="ECO:0000313" key="20">
    <source>
        <dbReference type="Proteomes" id="UP000694871"/>
    </source>
</evidence>
<dbReference type="InterPro" id="IPR003912">
    <property type="entry name" value="Protea_act_rcpt"/>
</dbReference>
<keyword evidence="7 17" id="KW-1133">Transmembrane helix</keyword>
<evidence type="ECO:0000256" key="2">
    <source>
        <dbReference type="ARBA" id="ARBA00019705"/>
    </source>
</evidence>
<feature type="signal peptide" evidence="18">
    <location>
        <begin position="1"/>
        <end position="23"/>
    </location>
</feature>
<evidence type="ECO:0000256" key="14">
    <source>
        <dbReference type="ARBA" id="ARBA00023224"/>
    </source>
</evidence>